<dbReference type="Proteomes" id="UP000321577">
    <property type="component" value="Unassembled WGS sequence"/>
</dbReference>
<dbReference type="EMBL" id="BKAG01000027">
    <property type="protein sequence ID" value="GEP44250.1"/>
    <property type="molecule type" value="Genomic_DNA"/>
</dbReference>
<accession>A0A512MBW9</accession>
<sequence length="152" mass="16937">MPRPSSRQPVPDEREEIRAIYAALEARPLPRDCQMRTRCCHFRLAGHTPMLTLGEALYAARGVRASGRKNLKPHPDGACPLLGQDGRCTIYQHRPFGCRTHFCQAAGGMYPRKHVADLIQRLEALDEKLGGEGGRPLAGIIEEVLSKWPKKS</sequence>
<gene>
    <name evidence="1" type="ORF">BGE01nite_35410</name>
</gene>
<evidence type="ECO:0000313" key="1">
    <source>
        <dbReference type="EMBL" id="GEP44250.1"/>
    </source>
</evidence>
<dbReference type="InterPro" id="IPR005358">
    <property type="entry name" value="Puta_zinc/iron-chelating_dom"/>
</dbReference>
<keyword evidence="2" id="KW-1185">Reference proteome</keyword>
<proteinExistence type="predicted"/>
<evidence type="ECO:0008006" key="3">
    <source>
        <dbReference type="Google" id="ProtNLM"/>
    </source>
</evidence>
<dbReference type="AlphaFoldDB" id="A0A512MBW9"/>
<dbReference type="Pfam" id="PF03692">
    <property type="entry name" value="CxxCxxCC"/>
    <property type="match status" value="1"/>
</dbReference>
<name>A0A512MBW9_9BACT</name>
<reference evidence="1 2" key="1">
    <citation type="submission" date="2019-07" db="EMBL/GenBank/DDBJ databases">
        <title>Whole genome shotgun sequence of Brevifollis gellanilyticus NBRC 108608.</title>
        <authorList>
            <person name="Hosoyama A."/>
            <person name="Uohara A."/>
            <person name="Ohji S."/>
            <person name="Ichikawa N."/>
        </authorList>
    </citation>
    <scope>NUCLEOTIDE SEQUENCE [LARGE SCALE GENOMIC DNA]</scope>
    <source>
        <strain evidence="1 2">NBRC 108608</strain>
    </source>
</reference>
<comment type="caution">
    <text evidence="1">The sequence shown here is derived from an EMBL/GenBank/DDBJ whole genome shotgun (WGS) entry which is preliminary data.</text>
</comment>
<protein>
    <recommendedName>
        <fullName evidence="3">Zinc/iron-chelating domain-containing protein</fullName>
    </recommendedName>
</protein>
<organism evidence="1 2">
    <name type="scientific">Brevifollis gellanilyticus</name>
    <dbReference type="NCBI Taxonomy" id="748831"/>
    <lineage>
        <taxon>Bacteria</taxon>
        <taxon>Pseudomonadati</taxon>
        <taxon>Verrucomicrobiota</taxon>
        <taxon>Verrucomicrobiia</taxon>
        <taxon>Verrucomicrobiales</taxon>
        <taxon>Verrucomicrobiaceae</taxon>
    </lineage>
</organism>
<evidence type="ECO:0000313" key="2">
    <source>
        <dbReference type="Proteomes" id="UP000321577"/>
    </source>
</evidence>
<dbReference type="OrthoDB" id="277831at2"/>
<dbReference type="RefSeq" id="WP_146852022.1">
    <property type="nucleotide sequence ID" value="NZ_BKAG01000027.1"/>
</dbReference>